<dbReference type="EMBL" id="LJIX01000006">
    <property type="protein sequence ID" value="KQL18097.1"/>
    <property type="molecule type" value="Genomic_DNA"/>
</dbReference>
<feature type="transmembrane region" description="Helical" evidence="1">
    <location>
        <begin position="246"/>
        <end position="267"/>
    </location>
</feature>
<evidence type="ECO:0000259" key="2">
    <source>
        <dbReference type="Pfam" id="PF04235"/>
    </source>
</evidence>
<feature type="transmembrane region" description="Helical" evidence="1">
    <location>
        <begin position="143"/>
        <end position="163"/>
    </location>
</feature>
<evidence type="ECO:0000256" key="1">
    <source>
        <dbReference type="SAM" id="Phobius"/>
    </source>
</evidence>
<dbReference type="PATRIC" id="fig|1637975.4.peg.771"/>
<feature type="transmembrane region" description="Helical" evidence="1">
    <location>
        <begin position="121"/>
        <end position="136"/>
    </location>
</feature>
<organism evidence="3 4">
    <name type="scientific">Cytobacillus solani</name>
    <dbReference type="NCBI Taxonomy" id="1637975"/>
    <lineage>
        <taxon>Bacteria</taxon>
        <taxon>Bacillati</taxon>
        <taxon>Bacillota</taxon>
        <taxon>Bacilli</taxon>
        <taxon>Bacillales</taxon>
        <taxon>Bacillaceae</taxon>
        <taxon>Cytobacillus</taxon>
    </lineage>
</organism>
<evidence type="ECO:0000313" key="3">
    <source>
        <dbReference type="EMBL" id="KQL18097.1"/>
    </source>
</evidence>
<feature type="domain" description="DUF418" evidence="2">
    <location>
        <begin position="230"/>
        <end position="384"/>
    </location>
</feature>
<dbReference type="PANTHER" id="PTHR30590:SF2">
    <property type="entry name" value="INNER MEMBRANE PROTEIN"/>
    <property type="match status" value="1"/>
</dbReference>
<keyword evidence="4" id="KW-1185">Reference proteome</keyword>
<feature type="transmembrane region" description="Helical" evidence="1">
    <location>
        <begin position="207"/>
        <end position="226"/>
    </location>
</feature>
<feature type="transmembrane region" description="Helical" evidence="1">
    <location>
        <begin position="279"/>
        <end position="297"/>
    </location>
</feature>
<evidence type="ECO:0000313" key="4">
    <source>
        <dbReference type="Proteomes" id="UP000050996"/>
    </source>
</evidence>
<feature type="transmembrane region" description="Helical" evidence="1">
    <location>
        <begin position="98"/>
        <end position="115"/>
    </location>
</feature>
<dbReference type="InterPro" id="IPR052529">
    <property type="entry name" value="Bact_Transport_Assoc"/>
</dbReference>
<dbReference type="AlphaFoldDB" id="A0A0Q3QJT5"/>
<dbReference type="Proteomes" id="UP000050996">
    <property type="component" value="Unassembled WGS sequence"/>
</dbReference>
<feature type="transmembrane region" description="Helical" evidence="1">
    <location>
        <begin position="344"/>
        <end position="365"/>
    </location>
</feature>
<feature type="transmembrane region" description="Helical" evidence="1">
    <location>
        <begin position="58"/>
        <end position="78"/>
    </location>
</feature>
<sequence>MNKGEGKMKQRLGIIDGIRGFSLIGILMANMLIFQYGIWGMNELEHFKLFVGDEAANIWVKVFVEGSFMPIFMFLFGYSMIKMKEKLEENGGKVKRHFARRFFLLIVLGLLHSTFVWEGDILFSYGCLGLLMMIFLNRKKKTIFIWAVTLLILTSFIGFGNMMETPEEAESINSYVQKANLIYADGSYSEIKDFRNSGEDPLGLPPGAYFFIILLTPFMLCPLFLLGMYAAKMRWFTQPKEERKLYVCWASILVPIGLLLKSIPYLLPNTVWAGVAEILGAPLLAIGYIFAFALLYAKGVNPVFLKLFENVGRLSMTNYLLQSIICTTIFYGYGFGLFGQIGVINGILLAIAIYGIQVITSHFYLKVWKVGPFEKLMRIGTYLKWSGNTKKKAKPVPDYPQVKEQI</sequence>
<dbReference type="STRING" id="1637975.AN957_05365"/>
<feature type="transmembrane region" description="Helical" evidence="1">
    <location>
        <begin position="318"/>
        <end position="338"/>
    </location>
</feature>
<comment type="caution">
    <text evidence="3">The sequence shown here is derived from an EMBL/GenBank/DDBJ whole genome shotgun (WGS) entry which is preliminary data.</text>
</comment>
<feature type="transmembrane region" description="Helical" evidence="1">
    <location>
        <begin position="21"/>
        <end position="38"/>
    </location>
</feature>
<dbReference type="Pfam" id="PF04235">
    <property type="entry name" value="DUF418"/>
    <property type="match status" value="1"/>
</dbReference>
<dbReference type="InterPro" id="IPR007349">
    <property type="entry name" value="DUF418"/>
</dbReference>
<keyword evidence="1" id="KW-0812">Transmembrane</keyword>
<keyword evidence="1" id="KW-1133">Transmembrane helix</keyword>
<dbReference type="PANTHER" id="PTHR30590">
    <property type="entry name" value="INNER MEMBRANE PROTEIN"/>
    <property type="match status" value="1"/>
</dbReference>
<proteinExistence type="predicted"/>
<reference evidence="3 4" key="1">
    <citation type="submission" date="2015-09" db="EMBL/GenBank/DDBJ databases">
        <title>Genome sequencing project for genomic taxonomy and phylogenomics of Bacillus-like bacteria.</title>
        <authorList>
            <person name="Liu B."/>
            <person name="Wang J."/>
            <person name="Zhu Y."/>
            <person name="Liu G."/>
            <person name="Chen Q."/>
            <person name="Chen Z."/>
            <person name="Lan J."/>
            <person name="Che J."/>
            <person name="Ge C."/>
            <person name="Shi H."/>
            <person name="Pan Z."/>
            <person name="Liu X."/>
        </authorList>
    </citation>
    <scope>NUCLEOTIDE SEQUENCE [LARGE SCALE GENOMIC DNA]</scope>
    <source>
        <strain evidence="3 4">FJAT-18043</strain>
    </source>
</reference>
<accession>A0A0Q3QJT5</accession>
<gene>
    <name evidence="3" type="ORF">AN957_05365</name>
</gene>
<name>A0A0Q3QJT5_9BACI</name>
<protein>
    <recommendedName>
        <fullName evidence="2">DUF418 domain-containing protein</fullName>
    </recommendedName>
</protein>
<keyword evidence="1" id="KW-0472">Membrane</keyword>